<sequence length="188" mass="19981">MSETGDVEFEPDAQYVAKLLAGTVGLAAIASLAGLKPPLPLLIPPLLSAITLVKKPELDLSTLKTRGGMNSELLAPAGVAAGCKPPPSGTAKVYPVDKQTLKDRFLRVIAAQPRTVLSVVSQDKETYGFVARSLLMQYPDLVTVSFLDVEPGQSSTLAIYSQSIYGQGDLGANKKRVTEWLAALDKEL</sequence>
<organism evidence="1 2">
    <name type="scientific">Porphyridium purpureum</name>
    <name type="common">Red alga</name>
    <name type="synonym">Porphyridium cruentum</name>
    <dbReference type="NCBI Taxonomy" id="35688"/>
    <lineage>
        <taxon>Eukaryota</taxon>
        <taxon>Rhodophyta</taxon>
        <taxon>Bangiophyceae</taxon>
        <taxon>Porphyridiales</taxon>
        <taxon>Porphyridiaceae</taxon>
        <taxon>Porphyridium</taxon>
    </lineage>
</organism>
<evidence type="ECO:0000313" key="2">
    <source>
        <dbReference type="Proteomes" id="UP000324585"/>
    </source>
</evidence>
<comment type="caution">
    <text evidence="1">The sequence shown here is derived from an EMBL/GenBank/DDBJ whole genome shotgun (WGS) entry which is preliminary data.</text>
</comment>
<proteinExistence type="predicted"/>
<name>A0A5J4YLZ2_PORPP</name>
<dbReference type="Proteomes" id="UP000324585">
    <property type="component" value="Unassembled WGS sequence"/>
</dbReference>
<dbReference type="InterPro" id="IPR010865">
    <property type="entry name" value="DUF1499"/>
</dbReference>
<dbReference type="AlphaFoldDB" id="A0A5J4YLZ2"/>
<keyword evidence="2" id="KW-1185">Reference proteome</keyword>
<evidence type="ECO:0008006" key="3">
    <source>
        <dbReference type="Google" id="ProtNLM"/>
    </source>
</evidence>
<dbReference type="OrthoDB" id="540864at2759"/>
<reference evidence="2" key="1">
    <citation type="journal article" date="2019" name="Nat. Commun.">
        <title>Expansion of phycobilisome linker gene families in mesophilic red algae.</title>
        <authorList>
            <person name="Lee J."/>
            <person name="Kim D."/>
            <person name="Bhattacharya D."/>
            <person name="Yoon H.S."/>
        </authorList>
    </citation>
    <scope>NUCLEOTIDE SEQUENCE [LARGE SCALE GENOMIC DNA]</scope>
    <source>
        <strain evidence="2">CCMP 1328</strain>
    </source>
</reference>
<gene>
    <name evidence="1" type="ORF">FVE85_3706</name>
</gene>
<accession>A0A5J4YLZ2</accession>
<dbReference type="EMBL" id="VRMN01000010">
    <property type="protein sequence ID" value="KAA8492268.1"/>
    <property type="molecule type" value="Genomic_DNA"/>
</dbReference>
<evidence type="ECO:0000313" key="1">
    <source>
        <dbReference type="EMBL" id="KAA8492268.1"/>
    </source>
</evidence>
<protein>
    <recommendedName>
        <fullName evidence="3">DUF1499 domain-containing protein</fullName>
    </recommendedName>
</protein>
<dbReference type="Pfam" id="PF07386">
    <property type="entry name" value="DUF1499"/>
    <property type="match status" value="1"/>
</dbReference>